<dbReference type="Gene3D" id="3.20.20.480">
    <property type="entry name" value="Trimethylamine methyltransferase-like"/>
    <property type="match status" value="1"/>
</dbReference>
<dbReference type="GO" id="GO:0015948">
    <property type="term" value="P:methanogenesis"/>
    <property type="evidence" value="ECO:0007669"/>
    <property type="project" value="InterPro"/>
</dbReference>
<evidence type="ECO:0000256" key="1">
    <source>
        <dbReference type="ARBA" id="ARBA00007137"/>
    </source>
</evidence>
<dbReference type="GO" id="GO:0032259">
    <property type="term" value="P:methylation"/>
    <property type="evidence" value="ECO:0007669"/>
    <property type="project" value="UniProtKB-KW"/>
</dbReference>
<evidence type="ECO:0008006" key="5">
    <source>
        <dbReference type="Google" id="ProtNLM"/>
    </source>
</evidence>
<sequence length="510" mass="55877">MMARERRRHRRGAEESEVQEVPRAPAYIKRKIPHYSILSDHELSIIEENADTILEEVGIVFSEDQEALDILSSAGASIDGERVRFTRGMCRKIIQDSAPKEFTQHARNPERSVVIGGDNMVLVPAYGSPFVHNLDEGRRYATIEDFRNFVKLAYMSDNLHHSGGTICEPVDLPVNKRHFDMVYSHIKYSDKAFMGSVTAAERAQDSVNMAKIVFGDEFADNNCVLISLINASSPMAFDATMLGALKVYARNNQATVITPFIVAGAMAPVTAAGVAAQSLAEGLAGMALVQLIRPGAPVVYGNFVTAMSMKSGAPTFGTPEAGHMMNIAGALARRLGVPFRSGGGFNGAKMPDAQAGYEAANTMQATINSSVNFNLHTAGWLEGGLCMSYEKFVMDADQAGMMRVSVEGVDMTENGQAMDAIHEVGPQSHFLGCEHTKKNYKAAFYMSDVFDDNSFEQWVEDGSRDTAMIANEKYKKMLSEYKLPPLDPAIDEALLAYIKERKDSFEDSNI</sequence>
<evidence type="ECO:0000313" key="4">
    <source>
        <dbReference type="EMBL" id="SUZ75188.1"/>
    </source>
</evidence>
<reference evidence="4" key="1">
    <citation type="submission" date="2018-05" db="EMBL/GenBank/DDBJ databases">
        <authorList>
            <person name="Lanie J.A."/>
            <person name="Ng W.-L."/>
            <person name="Kazmierczak K.M."/>
            <person name="Andrzejewski T.M."/>
            <person name="Davidsen T.M."/>
            <person name="Wayne K.J."/>
            <person name="Tettelin H."/>
            <person name="Glass J.I."/>
            <person name="Rusch D."/>
            <person name="Podicherti R."/>
            <person name="Tsui H.-C.T."/>
            <person name="Winkler M.E."/>
        </authorList>
    </citation>
    <scope>NUCLEOTIDE SEQUENCE</scope>
</reference>
<dbReference type="InterPro" id="IPR010426">
    <property type="entry name" value="MTTB_MeTrfase"/>
</dbReference>
<dbReference type="Pfam" id="PF06253">
    <property type="entry name" value="MTTB"/>
    <property type="match status" value="1"/>
</dbReference>
<comment type="similarity">
    <text evidence="1">Belongs to the trimethylamine methyltransferase family.</text>
</comment>
<accession>A0A381Q897</accession>
<proteinExistence type="inferred from homology"/>
<evidence type="ECO:0000256" key="2">
    <source>
        <dbReference type="ARBA" id="ARBA00022603"/>
    </source>
</evidence>
<dbReference type="EMBL" id="UINC01001237">
    <property type="protein sequence ID" value="SUZ75188.1"/>
    <property type="molecule type" value="Genomic_DNA"/>
</dbReference>
<name>A0A381Q897_9ZZZZ</name>
<gene>
    <name evidence="4" type="ORF">METZ01_LOCUS28042</name>
</gene>
<dbReference type="PIRSF" id="PIRSF037567">
    <property type="entry name" value="MTTB_MeTrfase"/>
    <property type="match status" value="1"/>
</dbReference>
<protein>
    <recommendedName>
        <fullName evidence="5">Methyltransferase</fullName>
    </recommendedName>
</protein>
<organism evidence="4">
    <name type="scientific">marine metagenome</name>
    <dbReference type="NCBI Taxonomy" id="408172"/>
    <lineage>
        <taxon>unclassified sequences</taxon>
        <taxon>metagenomes</taxon>
        <taxon>ecological metagenomes</taxon>
    </lineage>
</organism>
<evidence type="ECO:0000256" key="3">
    <source>
        <dbReference type="ARBA" id="ARBA00022679"/>
    </source>
</evidence>
<keyword evidence="3" id="KW-0808">Transferase</keyword>
<keyword evidence="2" id="KW-0489">Methyltransferase</keyword>
<dbReference type="GO" id="GO:0008168">
    <property type="term" value="F:methyltransferase activity"/>
    <property type="evidence" value="ECO:0007669"/>
    <property type="project" value="UniProtKB-KW"/>
</dbReference>
<dbReference type="AlphaFoldDB" id="A0A381Q897"/>
<dbReference type="InterPro" id="IPR038601">
    <property type="entry name" value="MttB-like_sf"/>
</dbReference>